<dbReference type="EMBL" id="FWFV01000002">
    <property type="protein sequence ID" value="SLN25705.1"/>
    <property type="molecule type" value="Genomic_DNA"/>
</dbReference>
<sequence>MRILIAAPLLLAACGPPSPEAAYRACAARAQAAAGPQGAAEIGVGSGGVATGLSLSVTSDYLRGRNPEDVYDACIRARTGEGPTRPLVLR</sequence>
<dbReference type="OrthoDB" id="7691501at2"/>
<gene>
    <name evidence="1" type="ORF">PAM7066_00977</name>
</gene>
<accession>A0A1Y5RUK2</accession>
<reference evidence="1 2" key="1">
    <citation type="submission" date="2017-03" db="EMBL/GenBank/DDBJ databases">
        <authorList>
            <person name="Afonso C.L."/>
            <person name="Miller P.J."/>
            <person name="Scott M.A."/>
            <person name="Spackman E."/>
            <person name="Goraichik I."/>
            <person name="Dimitrov K.M."/>
            <person name="Suarez D.L."/>
            <person name="Swayne D.E."/>
        </authorList>
    </citation>
    <scope>NUCLEOTIDE SEQUENCE [LARGE SCALE GENOMIC DNA]</scope>
    <source>
        <strain evidence="1 2">CECT 7066</strain>
    </source>
</reference>
<dbReference type="Proteomes" id="UP000193870">
    <property type="component" value="Unassembled WGS sequence"/>
</dbReference>
<dbReference type="RefSeq" id="WP_085853003.1">
    <property type="nucleotide sequence ID" value="NZ_FOPF01000002.1"/>
</dbReference>
<proteinExistence type="predicted"/>
<evidence type="ECO:0000313" key="1">
    <source>
        <dbReference type="EMBL" id="SLN25705.1"/>
    </source>
</evidence>
<keyword evidence="2" id="KW-1185">Reference proteome</keyword>
<evidence type="ECO:0000313" key="2">
    <source>
        <dbReference type="Proteomes" id="UP000193870"/>
    </source>
</evidence>
<name>A0A1Y5RUK2_9RHOB</name>
<dbReference type="AlphaFoldDB" id="A0A1Y5RUK2"/>
<protein>
    <submittedName>
        <fullName evidence="1">Uncharacterized protein</fullName>
    </submittedName>
</protein>
<organism evidence="1 2">
    <name type="scientific">Palleronia marisminoris</name>
    <dbReference type="NCBI Taxonomy" id="315423"/>
    <lineage>
        <taxon>Bacteria</taxon>
        <taxon>Pseudomonadati</taxon>
        <taxon>Pseudomonadota</taxon>
        <taxon>Alphaproteobacteria</taxon>
        <taxon>Rhodobacterales</taxon>
        <taxon>Roseobacteraceae</taxon>
        <taxon>Palleronia</taxon>
    </lineage>
</organism>
<dbReference type="STRING" id="315423.SAMN04488020_102304"/>